<organism evidence="2 3">
    <name type="scientific">Durusdinium trenchii</name>
    <dbReference type="NCBI Taxonomy" id="1381693"/>
    <lineage>
        <taxon>Eukaryota</taxon>
        <taxon>Sar</taxon>
        <taxon>Alveolata</taxon>
        <taxon>Dinophyceae</taxon>
        <taxon>Suessiales</taxon>
        <taxon>Symbiodiniaceae</taxon>
        <taxon>Durusdinium</taxon>
    </lineage>
</organism>
<accession>A0ABP0MQ07</accession>
<dbReference type="SUPFAM" id="SSF56112">
    <property type="entry name" value="Protein kinase-like (PK-like)"/>
    <property type="match status" value="1"/>
</dbReference>
<dbReference type="EMBL" id="CAXAMN010019002">
    <property type="protein sequence ID" value="CAK9053562.1"/>
    <property type="molecule type" value="Genomic_DNA"/>
</dbReference>
<evidence type="ECO:0008006" key="4">
    <source>
        <dbReference type="Google" id="ProtNLM"/>
    </source>
</evidence>
<keyword evidence="1" id="KW-0547">Nucleotide-binding</keyword>
<evidence type="ECO:0000313" key="2">
    <source>
        <dbReference type="EMBL" id="CAK9053562.1"/>
    </source>
</evidence>
<protein>
    <recommendedName>
        <fullName evidence="4">Protein kinase domain-containing protein</fullName>
    </recommendedName>
</protein>
<proteinExistence type="predicted"/>
<reference evidence="2 3" key="1">
    <citation type="submission" date="2024-02" db="EMBL/GenBank/DDBJ databases">
        <authorList>
            <person name="Chen Y."/>
            <person name="Shah S."/>
            <person name="Dougan E. K."/>
            <person name="Thang M."/>
            <person name="Chan C."/>
        </authorList>
    </citation>
    <scope>NUCLEOTIDE SEQUENCE [LARGE SCALE GENOMIC DNA]</scope>
</reference>
<evidence type="ECO:0000313" key="3">
    <source>
        <dbReference type="Proteomes" id="UP001642484"/>
    </source>
</evidence>
<comment type="caution">
    <text evidence="2">The sequence shown here is derived from an EMBL/GenBank/DDBJ whole genome shotgun (WGS) entry which is preliminary data.</text>
</comment>
<dbReference type="InterPro" id="IPR017441">
    <property type="entry name" value="Protein_kinase_ATP_BS"/>
</dbReference>
<dbReference type="InterPro" id="IPR011009">
    <property type="entry name" value="Kinase-like_dom_sf"/>
</dbReference>
<dbReference type="Proteomes" id="UP001642484">
    <property type="component" value="Unassembled WGS sequence"/>
</dbReference>
<evidence type="ECO:0000256" key="1">
    <source>
        <dbReference type="PROSITE-ProRule" id="PRU10141"/>
    </source>
</evidence>
<dbReference type="PROSITE" id="PS00107">
    <property type="entry name" value="PROTEIN_KINASE_ATP"/>
    <property type="match status" value="1"/>
</dbReference>
<dbReference type="Gene3D" id="1.10.510.10">
    <property type="entry name" value="Transferase(Phosphotransferase) domain 1"/>
    <property type="match status" value="1"/>
</dbReference>
<name>A0ABP0MQ07_9DINO</name>
<gene>
    <name evidence="2" type="ORF">CCMP2556_LOCUS26907</name>
</gene>
<keyword evidence="1" id="KW-0067">ATP-binding</keyword>
<sequence>MARVIPLQQVDQRYVSPGRPTPLLRHATPTASPWGARSVTPTQSPVVRRAATPVTTPGQLPVYGQLPAFPSYTAAVGVPAAPVAGLSTWSARPAPLELAVGIVVRIGAVQCMISEPLGMGSFGVVWAAKTSAAPQEVAVKEMICNSDTELGRAEYEIKLLKMSGHRYPADRMGVGHVKQEFCDVVSVRKPIYLDYICTGRYTNVCNLIVTTVTTCFIL</sequence>
<feature type="binding site" evidence="1">
    <location>
        <position position="140"/>
    </location>
    <ligand>
        <name>ATP</name>
        <dbReference type="ChEBI" id="CHEBI:30616"/>
    </ligand>
</feature>
<keyword evidence="3" id="KW-1185">Reference proteome</keyword>